<feature type="transmembrane region" description="Helical" evidence="1">
    <location>
        <begin position="18"/>
        <end position="37"/>
    </location>
</feature>
<organism evidence="2">
    <name type="scientific">Cyanothece sp. (strain PCC 7425 / ATCC 29141)</name>
    <dbReference type="NCBI Taxonomy" id="395961"/>
    <lineage>
        <taxon>Bacteria</taxon>
        <taxon>Bacillati</taxon>
        <taxon>Cyanobacteriota</taxon>
        <taxon>Cyanophyceae</taxon>
        <taxon>Gomontiellales</taxon>
        <taxon>Cyanothecaceae</taxon>
        <taxon>Cyanothece</taxon>
    </lineage>
</organism>
<feature type="transmembrane region" description="Helical" evidence="1">
    <location>
        <begin position="46"/>
        <end position="68"/>
    </location>
</feature>
<proteinExistence type="predicted"/>
<dbReference type="EMBL" id="CP001346">
    <property type="protein sequence ID" value="ACL47724.1"/>
    <property type="molecule type" value="Genomic_DNA"/>
</dbReference>
<dbReference type="AlphaFoldDB" id="B8HZ76"/>
<protein>
    <submittedName>
        <fullName evidence="2">Uncharacterized protein</fullName>
    </submittedName>
</protein>
<keyword evidence="1" id="KW-0472">Membrane</keyword>
<reference evidence="2" key="1">
    <citation type="submission" date="2009-01" db="EMBL/GenBank/DDBJ databases">
        <title>Complete sequence of plasmid2 Cyanothece sp. PCC 7425.</title>
        <authorList>
            <consortium name="US DOE Joint Genome Institute"/>
            <person name="Lucas S."/>
            <person name="Copeland A."/>
            <person name="Lapidus A."/>
            <person name="Glavina del Rio T."/>
            <person name="Dalin E."/>
            <person name="Tice H."/>
            <person name="Bruce D."/>
            <person name="Goodwin L."/>
            <person name="Pitluck S."/>
            <person name="Sims D."/>
            <person name="Meineke L."/>
            <person name="Brettin T."/>
            <person name="Detter J.C."/>
            <person name="Han C."/>
            <person name="Larimer F."/>
            <person name="Land M."/>
            <person name="Hauser L."/>
            <person name="Kyrpides N."/>
            <person name="Ovchinnikova G."/>
            <person name="Liberton M."/>
            <person name="Stoeckel J."/>
            <person name="Banerjee A."/>
            <person name="Singh A."/>
            <person name="Page L."/>
            <person name="Sato H."/>
            <person name="Zhao L."/>
            <person name="Sherman L."/>
            <person name="Pakrasi H."/>
            <person name="Richardson P."/>
        </authorList>
    </citation>
    <scope>NUCLEOTIDE SEQUENCE</scope>
    <source>
        <strain evidence="2">PCC 7425</strain>
        <plasmid evidence="2">pP742502</plasmid>
    </source>
</reference>
<geneLocation type="plasmid" evidence="2">
    <name>pP742502</name>
</geneLocation>
<keyword evidence="1" id="KW-1133">Transmembrane helix</keyword>
<name>B8HZ76_CYAP4</name>
<evidence type="ECO:0000256" key="1">
    <source>
        <dbReference type="SAM" id="Phobius"/>
    </source>
</evidence>
<dbReference type="HOGENOM" id="CLU_1966910_0_0_3"/>
<evidence type="ECO:0000313" key="2">
    <source>
        <dbReference type="EMBL" id="ACL47724.1"/>
    </source>
</evidence>
<gene>
    <name evidence="2" type="ordered locus">Cyan7425_0006</name>
</gene>
<sequence length="127" mass="13861">MNIDSLIRNFYGDLSRDLLIYMVAVAIAALVTWVVWFRQSIKHRRAWLAAAIVLTVIGSSLVGAAYSYRVGIPAKLEADLASAQTNLNAARQAIIDRYGAERGVPHFQKLATIWTVAGGMAIAVMLT</sequence>
<accession>B8HZ76</accession>
<dbReference type="KEGG" id="cyn:Cyan7425_0006"/>
<keyword evidence="2" id="KW-0614">Plasmid</keyword>
<keyword evidence="1" id="KW-0812">Transmembrane</keyword>